<dbReference type="OrthoDB" id="8626034at2759"/>
<keyword evidence="2" id="KW-1185">Reference proteome</keyword>
<sequence>MIIFQIFLNLGRAENGQICSDGELADQCVLACEFDLMTCKSECDSNNCENLCFDAFSECNAGCPCGRDCPLGCQDCDHPLCTSDLSETNILVVPDPLSESYLTTGDGATISDVNISSPNDNVYMTKHALVQDKLHIFGGTNDGKQISRLEECSFMELPHRLSQNFNQMHSVMSIFQGNEALICFGGREDQYACEVFTGSGVHGFHTSTYTHAYGGLAYYKGYPTTVGSAFPADGNKVETLNLAGWKRLPDFPKYINSHNLIGLKNGDLLTIGGIDSSTSSDLSEIWRLSNDVWSLAGNLLNPIHMSSSIYIDKQIYVFAGRILSSGNMRSNQRIEMTEEENIERVTVFGEHNVNFYFPILYHAQKDFCLVN</sequence>
<evidence type="ECO:0000313" key="2">
    <source>
        <dbReference type="Proteomes" id="UP000001307"/>
    </source>
</evidence>
<proteinExistence type="predicted"/>
<dbReference type="Proteomes" id="UP000001307">
    <property type="component" value="Unassembled WGS sequence"/>
</dbReference>
<organism evidence="1 2">
    <name type="scientific">Oikopleura dioica</name>
    <name type="common">Tunicate</name>
    <dbReference type="NCBI Taxonomy" id="34765"/>
    <lineage>
        <taxon>Eukaryota</taxon>
        <taxon>Metazoa</taxon>
        <taxon>Chordata</taxon>
        <taxon>Tunicata</taxon>
        <taxon>Appendicularia</taxon>
        <taxon>Copelata</taxon>
        <taxon>Oikopleuridae</taxon>
        <taxon>Oikopleura</taxon>
    </lineage>
</organism>
<dbReference type="AlphaFoldDB" id="E4XED6"/>
<reference evidence="1 2" key="1">
    <citation type="journal article" date="2010" name="Science">
        <title>Plasticity of animal genome architecture unmasked by rapid evolution of a pelagic tunicate.</title>
        <authorList>
            <person name="Denoeud F."/>
            <person name="Henriet S."/>
            <person name="Mungpakdee S."/>
            <person name="Aury J.M."/>
            <person name="Da Silva C."/>
            <person name="Brinkmann H."/>
            <person name="Mikhaleva J."/>
            <person name="Olsen L.C."/>
            <person name="Jubin C."/>
            <person name="Canestro C."/>
            <person name="Bouquet J.M."/>
            <person name="Danks G."/>
            <person name="Poulain J."/>
            <person name="Campsteijn C."/>
            <person name="Adamski M."/>
            <person name="Cross I."/>
            <person name="Yadetie F."/>
            <person name="Muffato M."/>
            <person name="Louis A."/>
            <person name="Butcher S."/>
            <person name="Tsagkogeorga G."/>
            <person name="Konrad A."/>
            <person name="Singh S."/>
            <person name="Jensen M.F."/>
            <person name="Cong E.H."/>
            <person name="Eikeseth-Otteraa H."/>
            <person name="Noel B."/>
            <person name="Anthouard V."/>
            <person name="Porcel B.M."/>
            <person name="Kachouri-Lafond R."/>
            <person name="Nishino A."/>
            <person name="Ugolini M."/>
            <person name="Chourrout P."/>
            <person name="Nishida H."/>
            <person name="Aasland R."/>
            <person name="Huzurbazar S."/>
            <person name="Westhof E."/>
            <person name="Delsuc F."/>
            <person name="Lehrach H."/>
            <person name="Reinhardt R."/>
            <person name="Weissenbach J."/>
            <person name="Roy S.W."/>
            <person name="Artiguenave F."/>
            <person name="Postlethwait J.H."/>
            <person name="Manak J.R."/>
            <person name="Thompson E.M."/>
            <person name="Jaillon O."/>
            <person name="Du Pasquier L."/>
            <person name="Boudinot P."/>
            <person name="Liberles D.A."/>
            <person name="Volff J.N."/>
            <person name="Philippe H."/>
            <person name="Lenhard B."/>
            <person name="Roest Crollius H."/>
            <person name="Wincker P."/>
            <person name="Chourrout D."/>
        </authorList>
    </citation>
    <scope>NUCLEOTIDE SEQUENCE [LARGE SCALE GENOMIC DNA]</scope>
</reference>
<gene>
    <name evidence="1" type="ORF">GSOID_T00008542001</name>
</gene>
<protein>
    <submittedName>
        <fullName evidence="1">Uncharacterized protein</fullName>
    </submittedName>
</protein>
<dbReference type="InParanoid" id="E4XED6"/>
<dbReference type="Gene3D" id="2.120.10.80">
    <property type="entry name" value="Kelch-type beta propeller"/>
    <property type="match status" value="1"/>
</dbReference>
<evidence type="ECO:0000313" key="1">
    <source>
        <dbReference type="EMBL" id="CBY09539.1"/>
    </source>
</evidence>
<accession>E4XED6</accession>
<dbReference type="SUPFAM" id="SSF50965">
    <property type="entry name" value="Galactose oxidase, central domain"/>
    <property type="match status" value="1"/>
</dbReference>
<dbReference type="EMBL" id="FN653041">
    <property type="protein sequence ID" value="CBY09539.1"/>
    <property type="molecule type" value="Genomic_DNA"/>
</dbReference>
<name>E4XED6_OIKDI</name>
<dbReference type="InterPro" id="IPR015915">
    <property type="entry name" value="Kelch-typ_b-propeller"/>
</dbReference>
<dbReference type="InterPro" id="IPR011043">
    <property type="entry name" value="Gal_Oxase/kelch_b-propeller"/>
</dbReference>